<organism evidence="1 2">
    <name type="scientific">Gaetbulibacter aquiaggeris</name>
    <dbReference type="NCBI Taxonomy" id="1735373"/>
    <lineage>
        <taxon>Bacteria</taxon>
        <taxon>Pseudomonadati</taxon>
        <taxon>Bacteroidota</taxon>
        <taxon>Flavobacteriia</taxon>
        <taxon>Flavobacteriales</taxon>
        <taxon>Flavobacteriaceae</taxon>
        <taxon>Gaetbulibacter</taxon>
    </lineage>
</organism>
<accession>A0ABW7MT20</accession>
<gene>
    <name evidence="1" type="ORF">V8G56_14610</name>
</gene>
<evidence type="ECO:0000313" key="1">
    <source>
        <dbReference type="EMBL" id="MFH6769981.1"/>
    </source>
</evidence>
<dbReference type="Proteomes" id="UP001610104">
    <property type="component" value="Unassembled WGS sequence"/>
</dbReference>
<proteinExistence type="predicted"/>
<dbReference type="PROSITE" id="PS51257">
    <property type="entry name" value="PROKAR_LIPOPROTEIN"/>
    <property type="match status" value="1"/>
</dbReference>
<comment type="caution">
    <text evidence="1">The sequence shown here is derived from an EMBL/GenBank/DDBJ whole genome shotgun (WGS) entry which is preliminary data.</text>
</comment>
<evidence type="ECO:0008006" key="3">
    <source>
        <dbReference type="Google" id="ProtNLM"/>
    </source>
</evidence>
<dbReference type="EMBL" id="JBAWKC010000005">
    <property type="protein sequence ID" value="MFH6769981.1"/>
    <property type="molecule type" value="Genomic_DNA"/>
</dbReference>
<name>A0ABW7MT20_9FLAO</name>
<keyword evidence="2" id="KW-1185">Reference proteome</keyword>
<protein>
    <recommendedName>
        <fullName evidence="3">Lipid/polyisoprenoid-binding YceI-like domain-containing protein</fullName>
    </recommendedName>
</protein>
<sequence>MNKSILYLTILSLLIASCNKEQDPFQIDKQHIGLLTDSTQVKDLEAIYVKDSIAKGFDDTEFTRNFNDIEIFEKGGKKLLSISPRNPSDSTSYIQSVRIFDPRFKTDKKLSTESSFKDIADNYKITRIDNLINSVVVTVNEINASFTIDKKELPANLRFDRNLEIEATHIPDNAKIKFFFINWNKTN</sequence>
<dbReference type="RefSeq" id="WP_395439200.1">
    <property type="nucleotide sequence ID" value="NZ_JBAWKC010000005.1"/>
</dbReference>
<evidence type="ECO:0000313" key="2">
    <source>
        <dbReference type="Proteomes" id="UP001610104"/>
    </source>
</evidence>
<reference evidence="1 2" key="1">
    <citation type="submission" date="2024-02" db="EMBL/GenBank/DDBJ databases">
        <title>A Gaetbulibacter species isolated from tidal flats and genomic insights of their niches.</title>
        <authorList>
            <person name="Ye Y."/>
        </authorList>
    </citation>
    <scope>NUCLEOTIDE SEQUENCE [LARGE SCALE GENOMIC DNA]</scope>
    <source>
        <strain evidence="1 2">KEM-8</strain>
    </source>
</reference>